<protein>
    <submittedName>
        <fullName evidence="2">SnoaL-like domain-containing protein</fullName>
    </submittedName>
</protein>
<evidence type="ECO:0000313" key="3">
    <source>
        <dbReference type="Proteomes" id="UP000546917"/>
    </source>
</evidence>
<dbReference type="InterPro" id="IPR037401">
    <property type="entry name" value="SnoaL-like"/>
</dbReference>
<comment type="caution">
    <text evidence="2">The sequence shown here is derived from an EMBL/GenBank/DDBJ whole genome shotgun (WGS) entry which is preliminary data.</text>
</comment>
<dbReference type="GeneID" id="16024415"/>
<name>A0A7K4FN38_9ARCH</name>
<evidence type="ECO:0000259" key="1">
    <source>
        <dbReference type="Pfam" id="PF12680"/>
    </source>
</evidence>
<sequence>MEDLKDTVKKYYIAVDKNDLDTLFSIFADNIVYKRPGYEPIEGMANFKEFYQKNRIIKEGHHTLSNIIASDPYVIVEGEFNGILKDGSKSHTTFVDVYTFSSGKAIKRHTYFDGQSV</sequence>
<dbReference type="Proteomes" id="UP000546917">
    <property type="component" value="Unassembled WGS sequence"/>
</dbReference>
<dbReference type="InterPro" id="IPR032710">
    <property type="entry name" value="NTF2-like_dom_sf"/>
</dbReference>
<dbReference type="RefSeq" id="WP_009886289.1">
    <property type="nucleotide sequence ID" value="NZ_CP133600.1"/>
</dbReference>
<dbReference type="Pfam" id="PF12680">
    <property type="entry name" value="SnoaL_2"/>
    <property type="match status" value="1"/>
</dbReference>
<dbReference type="Gene3D" id="3.10.450.50">
    <property type="match status" value="1"/>
</dbReference>
<reference evidence="2 3" key="1">
    <citation type="submission" date="2020-05" db="EMBL/GenBank/DDBJ databases">
        <authorList>
            <person name="Zhang R."/>
        </authorList>
    </citation>
    <scope>NUCLEOTIDE SEQUENCE [LARGE SCALE GENOMIC DNA]</scope>
    <source>
        <strain evidence="2 3">DSM 28986</strain>
    </source>
</reference>
<gene>
    <name evidence="2" type="ORF">HLB00_06350</name>
</gene>
<evidence type="ECO:0000313" key="2">
    <source>
        <dbReference type="EMBL" id="NOL60452.1"/>
    </source>
</evidence>
<dbReference type="SUPFAM" id="SSF54427">
    <property type="entry name" value="NTF2-like"/>
    <property type="match status" value="1"/>
</dbReference>
<dbReference type="AlphaFoldDB" id="A0A7K4FN38"/>
<proteinExistence type="predicted"/>
<accession>A0A7K4FN38</accession>
<dbReference type="EMBL" id="JABGBP010000222">
    <property type="protein sequence ID" value="NOL60452.1"/>
    <property type="molecule type" value="Genomic_DNA"/>
</dbReference>
<organism evidence="2 3">
    <name type="scientific">Ferroplasma acidiphilum</name>
    <dbReference type="NCBI Taxonomy" id="74969"/>
    <lineage>
        <taxon>Archaea</taxon>
        <taxon>Methanobacteriati</taxon>
        <taxon>Thermoplasmatota</taxon>
        <taxon>Thermoplasmata</taxon>
        <taxon>Thermoplasmatales</taxon>
        <taxon>Ferroplasmaceae</taxon>
        <taxon>Ferroplasma</taxon>
    </lineage>
</organism>
<feature type="domain" description="SnoaL-like" evidence="1">
    <location>
        <begin position="8"/>
        <end position="105"/>
    </location>
</feature>